<evidence type="ECO:0000256" key="7">
    <source>
        <dbReference type="ARBA" id="ARBA00023136"/>
    </source>
</evidence>
<organism evidence="9 10">
    <name type="scientific">Acorus gramineus</name>
    <name type="common">Dwarf sweet flag</name>
    <dbReference type="NCBI Taxonomy" id="55184"/>
    <lineage>
        <taxon>Eukaryota</taxon>
        <taxon>Viridiplantae</taxon>
        <taxon>Streptophyta</taxon>
        <taxon>Embryophyta</taxon>
        <taxon>Tracheophyta</taxon>
        <taxon>Spermatophyta</taxon>
        <taxon>Magnoliopsida</taxon>
        <taxon>Liliopsida</taxon>
        <taxon>Acoraceae</taxon>
        <taxon>Acorus</taxon>
    </lineage>
</organism>
<dbReference type="AlphaFoldDB" id="A0AAV9B9V5"/>
<gene>
    <name evidence="9" type="ORF">QJS04_geneDACA012071</name>
</gene>
<reference evidence="9" key="1">
    <citation type="journal article" date="2023" name="Nat. Commun.">
        <title>Diploid and tetraploid genomes of Acorus and the evolution of monocots.</title>
        <authorList>
            <person name="Ma L."/>
            <person name="Liu K.W."/>
            <person name="Li Z."/>
            <person name="Hsiao Y.Y."/>
            <person name="Qi Y."/>
            <person name="Fu T."/>
            <person name="Tang G.D."/>
            <person name="Zhang D."/>
            <person name="Sun W.H."/>
            <person name="Liu D.K."/>
            <person name="Li Y."/>
            <person name="Chen G.Z."/>
            <person name="Liu X.D."/>
            <person name="Liao X.Y."/>
            <person name="Jiang Y.T."/>
            <person name="Yu X."/>
            <person name="Hao Y."/>
            <person name="Huang J."/>
            <person name="Zhao X.W."/>
            <person name="Ke S."/>
            <person name="Chen Y.Y."/>
            <person name="Wu W.L."/>
            <person name="Hsu J.L."/>
            <person name="Lin Y.F."/>
            <person name="Huang M.D."/>
            <person name="Li C.Y."/>
            <person name="Huang L."/>
            <person name="Wang Z.W."/>
            <person name="Zhao X."/>
            <person name="Zhong W.Y."/>
            <person name="Peng D.H."/>
            <person name="Ahmad S."/>
            <person name="Lan S."/>
            <person name="Zhang J.S."/>
            <person name="Tsai W.C."/>
            <person name="Van de Peer Y."/>
            <person name="Liu Z.J."/>
        </authorList>
    </citation>
    <scope>NUCLEOTIDE SEQUENCE</scope>
    <source>
        <strain evidence="9">SCP</strain>
    </source>
</reference>
<evidence type="ECO:0000313" key="9">
    <source>
        <dbReference type="EMBL" id="KAK1273130.1"/>
    </source>
</evidence>
<dbReference type="Pfam" id="PF01697">
    <property type="entry name" value="Glyco_transf_92"/>
    <property type="match status" value="1"/>
</dbReference>
<keyword evidence="10" id="KW-1185">Reference proteome</keyword>
<evidence type="ECO:0000313" key="10">
    <source>
        <dbReference type="Proteomes" id="UP001179952"/>
    </source>
</evidence>
<evidence type="ECO:0000256" key="5">
    <source>
        <dbReference type="ARBA" id="ARBA00022692"/>
    </source>
</evidence>
<accession>A0AAV9B9V5</accession>
<dbReference type="PANTHER" id="PTHR21461">
    <property type="entry name" value="GLYCOSYLTRANSFERASE FAMILY 92 PROTEIN"/>
    <property type="match status" value="1"/>
</dbReference>
<reference evidence="9" key="2">
    <citation type="submission" date="2023-06" db="EMBL/GenBank/DDBJ databases">
        <authorList>
            <person name="Ma L."/>
            <person name="Liu K.-W."/>
            <person name="Li Z."/>
            <person name="Hsiao Y.-Y."/>
            <person name="Qi Y."/>
            <person name="Fu T."/>
            <person name="Tang G."/>
            <person name="Zhang D."/>
            <person name="Sun W.-H."/>
            <person name="Liu D.-K."/>
            <person name="Li Y."/>
            <person name="Chen G.-Z."/>
            <person name="Liu X.-D."/>
            <person name="Liao X.-Y."/>
            <person name="Jiang Y.-T."/>
            <person name="Yu X."/>
            <person name="Hao Y."/>
            <person name="Huang J."/>
            <person name="Zhao X.-W."/>
            <person name="Ke S."/>
            <person name="Chen Y.-Y."/>
            <person name="Wu W.-L."/>
            <person name="Hsu J.-L."/>
            <person name="Lin Y.-F."/>
            <person name="Huang M.-D."/>
            <person name="Li C.-Y."/>
            <person name="Huang L."/>
            <person name="Wang Z.-W."/>
            <person name="Zhao X."/>
            <person name="Zhong W.-Y."/>
            <person name="Peng D.-H."/>
            <person name="Ahmad S."/>
            <person name="Lan S."/>
            <person name="Zhang J.-S."/>
            <person name="Tsai W.-C."/>
            <person name="Van De Peer Y."/>
            <person name="Liu Z.-J."/>
        </authorList>
    </citation>
    <scope>NUCLEOTIDE SEQUENCE</scope>
    <source>
        <strain evidence="9">SCP</strain>
        <tissue evidence="9">Leaves</tissue>
    </source>
</reference>
<dbReference type="GO" id="GO:0016020">
    <property type="term" value="C:membrane"/>
    <property type="evidence" value="ECO:0007669"/>
    <property type="project" value="UniProtKB-SubCell"/>
</dbReference>
<keyword evidence="3 8" id="KW-0328">Glycosyltransferase</keyword>
<evidence type="ECO:0000256" key="2">
    <source>
        <dbReference type="ARBA" id="ARBA00007647"/>
    </source>
</evidence>
<evidence type="ECO:0000256" key="1">
    <source>
        <dbReference type="ARBA" id="ARBA00004167"/>
    </source>
</evidence>
<protein>
    <recommendedName>
        <fullName evidence="8">Glycosyltransferase family 92 protein</fullName>
        <ecNumber evidence="8">2.4.1.-</ecNumber>
    </recommendedName>
</protein>
<name>A0AAV9B9V5_ACOGR</name>
<keyword evidence="5" id="KW-0812">Transmembrane</keyword>
<proteinExistence type="inferred from homology"/>
<dbReference type="EMBL" id="JAUJYN010000004">
    <property type="protein sequence ID" value="KAK1273130.1"/>
    <property type="molecule type" value="Genomic_DNA"/>
</dbReference>
<evidence type="ECO:0000256" key="3">
    <source>
        <dbReference type="ARBA" id="ARBA00022676"/>
    </source>
</evidence>
<dbReference type="GO" id="GO:0005737">
    <property type="term" value="C:cytoplasm"/>
    <property type="evidence" value="ECO:0007669"/>
    <property type="project" value="TreeGrafter"/>
</dbReference>
<dbReference type="GO" id="GO:0016757">
    <property type="term" value="F:glycosyltransferase activity"/>
    <property type="evidence" value="ECO:0007669"/>
    <property type="project" value="UniProtKB-UniRule"/>
</dbReference>
<evidence type="ECO:0000256" key="8">
    <source>
        <dbReference type="RuleBase" id="RU366017"/>
    </source>
</evidence>
<comment type="caution">
    <text evidence="9">The sequence shown here is derived from an EMBL/GenBank/DDBJ whole genome shotgun (WGS) entry which is preliminary data.</text>
</comment>
<comment type="similarity">
    <text evidence="2 8">Belongs to the glycosyltransferase 92 family.</text>
</comment>
<evidence type="ECO:0000256" key="6">
    <source>
        <dbReference type="ARBA" id="ARBA00022989"/>
    </source>
</evidence>
<evidence type="ECO:0000256" key="4">
    <source>
        <dbReference type="ARBA" id="ARBA00022679"/>
    </source>
</evidence>
<keyword evidence="6" id="KW-1133">Transmembrane helix</keyword>
<dbReference type="Proteomes" id="UP001179952">
    <property type="component" value="Unassembled WGS sequence"/>
</dbReference>
<sequence>MNNAGGKLIVYVYYGDSWNTYERFIKLEEATREFDGLKYSPPYKYDILYCGSSQYGDLNVNMVREWMAYHAFMFWPKLHFMFHDAGGVSPAVRAALEPWVRAWRVTVQDIWDQEIYDGYYYNQFLVMQDCLHWHIHNTNWTFFFNVNKCVHVMNGSTLKQVLDGFNNTHNS</sequence>
<keyword evidence="4 8" id="KW-0808">Transferase</keyword>
<comment type="subcellular location">
    <subcellularLocation>
        <location evidence="1">Membrane</location>
        <topology evidence="1">Single-pass membrane protein</topology>
    </subcellularLocation>
</comment>
<dbReference type="EC" id="2.4.1.-" evidence="8"/>
<keyword evidence="7" id="KW-0472">Membrane</keyword>
<dbReference type="PANTHER" id="PTHR21461:SF56">
    <property type="entry name" value="GALACTAN BETA-1,4-GALACTOSYLTRANSFERASE GALS1"/>
    <property type="match status" value="1"/>
</dbReference>
<dbReference type="InterPro" id="IPR008166">
    <property type="entry name" value="Glyco_transf_92"/>
</dbReference>